<dbReference type="InterPro" id="IPR002110">
    <property type="entry name" value="Ankyrin_rpt"/>
</dbReference>
<feature type="zinc finger region" description="UBR-type" evidence="6">
    <location>
        <begin position="1666"/>
        <end position="1735"/>
    </location>
</feature>
<feature type="zinc finger region" description="UBR-type" evidence="6">
    <location>
        <begin position="1589"/>
        <end position="1673"/>
    </location>
</feature>
<name>A0ABR2HFZ5_9EUKA</name>
<evidence type="ECO:0000256" key="2">
    <source>
        <dbReference type="ARBA" id="ARBA00022737"/>
    </source>
</evidence>
<evidence type="ECO:0000256" key="6">
    <source>
        <dbReference type="PROSITE-ProRule" id="PRU00508"/>
    </source>
</evidence>
<proteinExistence type="predicted"/>
<keyword evidence="4" id="KW-0862">Zinc</keyword>
<evidence type="ECO:0000256" key="4">
    <source>
        <dbReference type="ARBA" id="ARBA00022833"/>
    </source>
</evidence>
<dbReference type="PANTHER" id="PTHR24198:SF165">
    <property type="entry name" value="ANKYRIN REPEAT-CONTAINING PROTEIN-RELATED"/>
    <property type="match status" value="1"/>
</dbReference>
<dbReference type="SMART" id="SM00396">
    <property type="entry name" value="ZnF_UBR1"/>
    <property type="match status" value="5"/>
</dbReference>
<dbReference type="Proteomes" id="UP001470230">
    <property type="component" value="Unassembled WGS sequence"/>
</dbReference>
<dbReference type="PANTHER" id="PTHR24198">
    <property type="entry name" value="ANKYRIN REPEAT AND PROTEIN KINASE DOMAIN-CONTAINING PROTEIN"/>
    <property type="match status" value="1"/>
</dbReference>
<keyword evidence="3" id="KW-0863">Zinc-finger</keyword>
<organism evidence="8 9">
    <name type="scientific">Tritrichomonas musculus</name>
    <dbReference type="NCBI Taxonomy" id="1915356"/>
    <lineage>
        <taxon>Eukaryota</taxon>
        <taxon>Metamonada</taxon>
        <taxon>Parabasalia</taxon>
        <taxon>Tritrichomonadida</taxon>
        <taxon>Tritrichomonadidae</taxon>
        <taxon>Tritrichomonas</taxon>
    </lineage>
</organism>
<dbReference type="Gene3D" id="1.25.40.20">
    <property type="entry name" value="Ankyrin repeat-containing domain"/>
    <property type="match status" value="3"/>
</dbReference>
<dbReference type="Pfam" id="PF02207">
    <property type="entry name" value="zf-UBR"/>
    <property type="match status" value="1"/>
</dbReference>
<evidence type="ECO:0000256" key="3">
    <source>
        <dbReference type="ARBA" id="ARBA00022771"/>
    </source>
</evidence>
<keyword evidence="9" id="KW-1185">Reference proteome</keyword>
<evidence type="ECO:0000259" key="7">
    <source>
        <dbReference type="PROSITE" id="PS51157"/>
    </source>
</evidence>
<accession>A0ABR2HFZ5</accession>
<protein>
    <recommendedName>
        <fullName evidence="7">UBR-type domain-containing protein</fullName>
    </recommendedName>
</protein>
<evidence type="ECO:0000256" key="1">
    <source>
        <dbReference type="ARBA" id="ARBA00022723"/>
    </source>
</evidence>
<dbReference type="CDD" id="cd19671">
    <property type="entry name" value="UBR-box_UBR4_5_6_7"/>
    <property type="match status" value="4"/>
</dbReference>
<dbReference type="SMART" id="SM00248">
    <property type="entry name" value="ANK"/>
    <property type="match status" value="13"/>
</dbReference>
<feature type="domain" description="UBR-type" evidence="7">
    <location>
        <begin position="1666"/>
        <end position="1735"/>
    </location>
</feature>
<dbReference type="PROSITE" id="PS51157">
    <property type="entry name" value="ZF_UBR"/>
    <property type="match status" value="2"/>
</dbReference>
<evidence type="ECO:0000313" key="9">
    <source>
        <dbReference type="Proteomes" id="UP001470230"/>
    </source>
</evidence>
<evidence type="ECO:0000256" key="5">
    <source>
        <dbReference type="ARBA" id="ARBA00023043"/>
    </source>
</evidence>
<dbReference type="SUPFAM" id="SSF48403">
    <property type="entry name" value="Ankyrin repeat"/>
    <property type="match status" value="4"/>
</dbReference>
<dbReference type="Pfam" id="PF12796">
    <property type="entry name" value="Ank_2"/>
    <property type="match status" value="2"/>
</dbReference>
<dbReference type="InterPro" id="IPR003126">
    <property type="entry name" value="Znf_UBR"/>
</dbReference>
<evidence type="ECO:0000313" key="8">
    <source>
        <dbReference type="EMBL" id="KAK8845934.1"/>
    </source>
</evidence>
<dbReference type="EMBL" id="JAPFFF010000030">
    <property type="protein sequence ID" value="KAK8845934.1"/>
    <property type="molecule type" value="Genomic_DNA"/>
</dbReference>
<gene>
    <name evidence="8" type="ORF">M9Y10_020869</name>
</gene>
<comment type="caution">
    <text evidence="8">The sequence shown here is derived from an EMBL/GenBank/DDBJ whole genome shotgun (WGS) entry which is preliminary data.</text>
</comment>
<dbReference type="InterPro" id="IPR036770">
    <property type="entry name" value="Ankyrin_rpt-contain_sf"/>
</dbReference>
<feature type="domain" description="UBR-type" evidence="7">
    <location>
        <begin position="1589"/>
        <end position="1673"/>
    </location>
</feature>
<sequence>MYFTNAIFTTHINKPIGHKPSFGLCSLLDCLPDLLKIFPRNFEISTNRGKYYFNKDLICIMIPIIGGALNNDLSQFLLKIEDNSNIMKKIENLCRGDKVDFYKHEEKEIKIITKLFINDILSITYSNSNDDQLIKPQEKTSLKIDFKCLFQLLQEKLPKTFKIKTDKNEYACNSLGIMSSKAILAFLESNTNSDEFYFNFSDENSEFQLIADYFNFNEMKITSDFIDSLQEIAEQLEITPIISLINETYDKYDENLQKSTENQKIIEPYDELFERLFKIKETGPEEVSEFILKSNWIGSESKVEELVACLLHVINVDIFVHQEILDLIIILAERQDEIKELSILIPFLTNKIIKSFCKSKIVPSFAYKLYQKDFISINTIIKQISFNLTNKMKYLITPDYDEFTPNYQIILASLVWFFPELVERNLLNNKLLSCVLKRVPYANSNIVDNVEKMKELRDNYVETDSIIRALRNDDIDSFQTIITNGGIDIQNLKIEVPFFDNLDGKVSFIDYAAACGSIKCFKYLYLNNASFTKDTLIYSVGGGNVEIIRIVDQNKDNIVFQPPKKFYSSQLFNMNNNPKIDVFREAIKKHENDIFDWLLDQNSFESEKDLITLFKISISSGNTYAMMEILRKFSNLNKLENEEIYKIIQEACSNGFYSILVFLTQLIQFSDLVDPTKGEHSDLKDVSNRRIKIRVLNSDLLKSSISYGMFSIFELILKETGINNSQCLFNGLIEAAETNNLDVVKYILENKLYELSPLFLIKLIKQSIQAGSEDVTNYFFEKEVIVTNEILQSACSAQNINLVKLLIQKAAEKRISLDFTNPFIKAVNPFLDDICRHLAEMKVSLNYQIILRELNYIAEVNPRIPILLIENSDDDFKDDIFTESLQAAINAKDTEIIDYLIKKGVNLHSLLLQAIKESDLTTVRTILEYNHTPEFINQIGAQGTPLHAAVRWNKKDIVELLLQTQGIDPSISIDSVKTPLIEAVSLNNLESVNLILDFYGESIKNQGYQIHNAFKAILAKQSTRNFNMPDIDVNMNNRMMFGFNNFDTTNERLIFVRLLDIKKDLEPINMIEEDLLSYAIIEKDESIVEKLLTMKTTDLKRKLKNRDSYLHIAIDGSEITPIQKLLIGHPDIDINSQNVLSETPLTKAVINENIELVELIVSHPEFDPILSRLDHAFFLSIPHKNLSRFLLTVNSLDVNCHSVGSQNQQFKRTPLMEAIKCNDIELAELIINHHSFDPSKSKIKSCLFNSVISKNLNLFRFLLKMNGNEVNIKNAENISLLGCAASIRNNEEILNEIISNENFDPVKSDITASFLNSNNQKAMKMLVSYDEEHGNHLSLDSIDLNLQSDPTLDKRKQKLNKAHQYLLRMKEIVPKIHPFCTSIVSNQNKLTQDLYNCKTCEIEGICEICAKICHKNHEIEKVMHFSLSNKTSRCKCSSNDHQCKCMTSQICSDDDEIYDDMTVNDKSDVEHVTHVGNYSNILRNMFMNRNNNILPKYKEEEEDNEEEHVNTDLMINHEFDSLKCSLDLSGFQPIYQIMYRCKKCQVDICQSCAIRCHKGHPLQYKGMVHDSLCNCKNVTDCKCTERKNAICSYLFYGTEYAVQPWFRCETCGTAGSKGCCALCATRCHHGHKVHSEREENAFCDCGSSDLKSMCQNMKFPPFNYLTCCTNRNQNYVIQKQRMYHCFTCGITSKNQGICESCAIHCHIGHKVTFVGTFSFACECATIDFYCRRFNCIASLCPEMKNSGKCERLNVNKNAIFRKFICYTCDKEGQKEFCEACAVTCHKNHDVHFVEFSNFECQCGHCQCMPNGEQNESI</sequence>
<keyword evidence="2" id="KW-0677">Repeat</keyword>
<keyword evidence="5" id="KW-0040">ANK repeat</keyword>
<keyword evidence="1" id="KW-0479">Metal-binding</keyword>
<reference evidence="8 9" key="1">
    <citation type="submission" date="2024-04" db="EMBL/GenBank/DDBJ databases">
        <title>Tritrichomonas musculus Genome.</title>
        <authorList>
            <person name="Alves-Ferreira E."/>
            <person name="Grigg M."/>
            <person name="Lorenzi H."/>
            <person name="Galac M."/>
        </authorList>
    </citation>
    <scope>NUCLEOTIDE SEQUENCE [LARGE SCALE GENOMIC DNA]</scope>
    <source>
        <strain evidence="8 9">EAF2021</strain>
    </source>
</reference>